<dbReference type="STRING" id="32264.T1L140"/>
<evidence type="ECO:0000313" key="12">
    <source>
        <dbReference type="EnsemblMetazoa" id="tetur31g00380.1"/>
    </source>
</evidence>
<evidence type="ECO:0000256" key="5">
    <source>
        <dbReference type="ARBA" id="ARBA00023136"/>
    </source>
</evidence>
<feature type="disulfide bond" evidence="9">
    <location>
        <begin position="81"/>
        <end position="99"/>
    </location>
</feature>
<evidence type="ECO:0000256" key="2">
    <source>
        <dbReference type="ARBA" id="ARBA00022692"/>
    </source>
</evidence>
<feature type="disulfide bond" evidence="9">
    <location>
        <begin position="136"/>
        <end position="151"/>
    </location>
</feature>
<dbReference type="PANTHER" id="PTHR22722:SF5">
    <property type="entry name" value="LOW-DENSITY LIPOPROTEIN RECEPTOR-RELATED PROTEIN 1B"/>
    <property type="match status" value="1"/>
</dbReference>
<dbReference type="GO" id="GO:0005886">
    <property type="term" value="C:plasma membrane"/>
    <property type="evidence" value="ECO:0007669"/>
    <property type="project" value="TreeGrafter"/>
</dbReference>
<keyword evidence="13" id="KW-1185">Reference proteome</keyword>
<keyword evidence="2" id="KW-0812">Transmembrane</keyword>
<name>T1L140_TETUR</name>
<feature type="disulfide bond" evidence="9">
    <location>
        <begin position="303"/>
        <end position="318"/>
    </location>
</feature>
<comment type="caution">
    <text evidence="9">Lacks conserved residue(s) required for the propagation of feature annotation.</text>
</comment>
<dbReference type="SMART" id="SM00192">
    <property type="entry name" value="LDLa"/>
    <property type="match status" value="4"/>
</dbReference>
<evidence type="ECO:0000256" key="4">
    <source>
        <dbReference type="ARBA" id="ARBA00022989"/>
    </source>
</evidence>
<dbReference type="HOGENOM" id="CLU_085098_1_3_1"/>
<feature type="disulfide bond" evidence="9">
    <location>
        <begin position="74"/>
        <end position="86"/>
    </location>
</feature>
<dbReference type="SUPFAM" id="SSF57424">
    <property type="entry name" value="LDL receptor-like module"/>
    <property type="match status" value="4"/>
</dbReference>
<dbReference type="PROSITE" id="PS50068">
    <property type="entry name" value="LDLRA_2"/>
    <property type="match status" value="4"/>
</dbReference>
<protein>
    <submittedName>
        <fullName evidence="12">Uncharacterized protein</fullName>
    </submittedName>
</protein>
<evidence type="ECO:0000313" key="13">
    <source>
        <dbReference type="Proteomes" id="UP000015104"/>
    </source>
</evidence>
<dbReference type="Pfam" id="PF00057">
    <property type="entry name" value="Ldl_recept_a"/>
    <property type="match status" value="4"/>
</dbReference>
<reference evidence="12" key="2">
    <citation type="submission" date="2015-06" db="UniProtKB">
        <authorList>
            <consortium name="EnsemblMetazoa"/>
        </authorList>
    </citation>
    <scope>IDENTIFICATION</scope>
</reference>
<dbReference type="CDD" id="cd00112">
    <property type="entry name" value="LDLa"/>
    <property type="match status" value="4"/>
</dbReference>
<feature type="compositionally biased region" description="Low complexity" evidence="10">
    <location>
        <begin position="198"/>
        <end position="219"/>
    </location>
</feature>
<proteinExistence type="predicted"/>
<dbReference type="InterPro" id="IPR051221">
    <property type="entry name" value="LDLR-related"/>
</dbReference>
<feature type="disulfide bond" evidence="9">
    <location>
        <begin position="124"/>
        <end position="142"/>
    </location>
</feature>
<evidence type="ECO:0000256" key="3">
    <source>
        <dbReference type="ARBA" id="ARBA00022737"/>
    </source>
</evidence>
<evidence type="ECO:0000256" key="10">
    <source>
        <dbReference type="SAM" id="MobiDB-lite"/>
    </source>
</evidence>
<feature type="region of interest" description="Disordered" evidence="10">
    <location>
        <begin position="155"/>
        <end position="219"/>
    </location>
</feature>
<keyword evidence="6 9" id="KW-1015">Disulfide bond</keyword>
<dbReference type="eggNOG" id="KOG1215">
    <property type="taxonomic scope" value="Eukaryota"/>
</dbReference>
<dbReference type="AlphaFoldDB" id="T1L140"/>
<dbReference type="OMA" id="KCAISSW"/>
<dbReference type="GO" id="GO:0043235">
    <property type="term" value="C:receptor complex"/>
    <property type="evidence" value="ECO:0007669"/>
    <property type="project" value="TreeGrafter"/>
</dbReference>
<dbReference type="Proteomes" id="UP000015104">
    <property type="component" value="Unassembled WGS sequence"/>
</dbReference>
<dbReference type="GO" id="GO:0005041">
    <property type="term" value="F:low-density lipoprotein particle receptor activity"/>
    <property type="evidence" value="ECO:0007669"/>
    <property type="project" value="TreeGrafter"/>
</dbReference>
<keyword evidence="4" id="KW-1133">Transmembrane helix</keyword>
<gene>
    <name evidence="12" type="primary">107369319</name>
</gene>
<dbReference type="InterPro" id="IPR023415">
    <property type="entry name" value="LDLR_class-A_CS"/>
</dbReference>
<keyword evidence="7" id="KW-0675">Receptor</keyword>
<dbReference type="EMBL" id="CAEY01000889">
    <property type="status" value="NOT_ANNOTATED_CDS"/>
    <property type="molecule type" value="Genomic_DNA"/>
</dbReference>
<evidence type="ECO:0000256" key="7">
    <source>
        <dbReference type="ARBA" id="ARBA00023170"/>
    </source>
</evidence>
<feature type="chain" id="PRO_5007729088" evidence="11">
    <location>
        <begin position="18"/>
        <end position="363"/>
    </location>
</feature>
<keyword evidence="11" id="KW-0732">Signal</keyword>
<keyword evidence="5" id="KW-0472">Membrane</keyword>
<dbReference type="PRINTS" id="PR00261">
    <property type="entry name" value="LDLRECEPTOR"/>
</dbReference>
<evidence type="ECO:0000256" key="9">
    <source>
        <dbReference type="PROSITE-ProRule" id="PRU00124"/>
    </source>
</evidence>
<organism evidence="12 13">
    <name type="scientific">Tetranychus urticae</name>
    <name type="common">Two-spotted spider mite</name>
    <dbReference type="NCBI Taxonomy" id="32264"/>
    <lineage>
        <taxon>Eukaryota</taxon>
        <taxon>Metazoa</taxon>
        <taxon>Ecdysozoa</taxon>
        <taxon>Arthropoda</taxon>
        <taxon>Chelicerata</taxon>
        <taxon>Arachnida</taxon>
        <taxon>Acari</taxon>
        <taxon>Acariformes</taxon>
        <taxon>Trombidiformes</taxon>
        <taxon>Prostigmata</taxon>
        <taxon>Eleutherengona</taxon>
        <taxon>Raphignathae</taxon>
        <taxon>Tetranychoidea</taxon>
        <taxon>Tetranychidae</taxon>
        <taxon>Tetranychus</taxon>
    </lineage>
</organism>
<keyword evidence="3" id="KW-0677">Repeat</keyword>
<evidence type="ECO:0000256" key="11">
    <source>
        <dbReference type="SAM" id="SignalP"/>
    </source>
</evidence>
<feature type="disulfide bond" evidence="9">
    <location>
        <begin position="55"/>
        <end position="70"/>
    </location>
</feature>
<accession>T1L140</accession>
<dbReference type="InterPro" id="IPR002172">
    <property type="entry name" value="LDrepeatLR_classA_rpt"/>
</dbReference>
<dbReference type="InterPro" id="IPR036055">
    <property type="entry name" value="LDL_receptor-like_sf"/>
</dbReference>
<dbReference type="OrthoDB" id="6482518at2759"/>
<comment type="subcellular location">
    <subcellularLocation>
        <location evidence="1">Membrane</location>
        <topology evidence="1">Single-pass membrane protein</topology>
    </subcellularLocation>
</comment>
<evidence type="ECO:0000256" key="8">
    <source>
        <dbReference type="ARBA" id="ARBA00023180"/>
    </source>
</evidence>
<dbReference type="PROSITE" id="PS01209">
    <property type="entry name" value="LDLRA_1"/>
    <property type="match status" value="3"/>
</dbReference>
<dbReference type="KEGG" id="tut:107369319"/>
<keyword evidence="8" id="KW-0325">Glycoprotein</keyword>
<feature type="disulfide bond" evidence="9">
    <location>
        <begin position="117"/>
        <end position="129"/>
    </location>
</feature>
<evidence type="ECO:0000256" key="1">
    <source>
        <dbReference type="ARBA" id="ARBA00004167"/>
    </source>
</evidence>
<evidence type="ECO:0000256" key="6">
    <source>
        <dbReference type="ARBA" id="ARBA00023157"/>
    </source>
</evidence>
<dbReference type="PANTHER" id="PTHR22722">
    <property type="entry name" value="LOW-DENSITY LIPOPROTEIN RECEPTOR-RELATED PROTEIN 2-RELATED"/>
    <property type="match status" value="1"/>
</dbReference>
<sequence length="363" mass="40888">MLLYCGLFILVFLPVWTESSLLDKRLASARDTTRCDKDEVACLDQRRCIPKARVCDNQQDCIDNSDEMECENSCRGDAFRCNNGKCIPRKWICDSFDDCGDSSDEIYHCLGIERLPCSQDAYRCEEGPCISLGQVCDGKVNCPRGDDENRCQDHIRDPAKEANATPRENTIGESKRQSDWFFKPENTKTRGYSPVNHLPSPSAVSSSSSISSLPSHLSNSFEPYGSLEPKASPKKLDYPQNLMSDRGVALTHEPLHLVDPAAETHPNSNDHSTVNKDTDQLMCADYEFKCADNLRCIPRKSRCDQRYDCVDQSDEKHCSIDPCVFGLFRCHSGKCAISSWRCNATDWTGRRVTVLSKDFEAFL</sequence>
<dbReference type="EnsemblMetazoa" id="tetur31g00380.1">
    <property type="protein sequence ID" value="tetur31g00380.1"/>
    <property type="gene ID" value="tetur31g00380"/>
</dbReference>
<feature type="signal peptide" evidence="11">
    <location>
        <begin position="1"/>
        <end position="17"/>
    </location>
</feature>
<reference evidence="13" key="1">
    <citation type="submission" date="2011-08" db="EMBL/GenBank/DDBJ databases">
        <authorList>
            <person name="Rombauts S."/>
        </authorList>
    </citation>
    <scope>NUCLEOTIDE SEQUENCE</scope>
    <source>
        <strain evidence="13">London</strain>
    </source>
</reference>
<dbReference type="Gene3D" id="4.10.400.10">
    <property type="entry name" value="Low-density Lipoprotein Receptor"/>
    <property type="match status" value="4"/>
</dbReference>